<evidence type="ECO:0000313" key="2">
    <source>
        <dbReference type="WBParaSite" id="JU765_v2.g6460.t1"/>
    </source>
</evidence>
<reference evidence="2" key="1">
    <citation type="submission" date="2022-11" db="UniProtKB">
        <authorList>
            <consortium name="WormBaseParasite"/>
        </authorList>
    </citation>
    <scope>IDENTIFICATION</scope>
</reference>
<sequence>MRHLPYYNSFDAKDPGRGGHFFALTDHPLLSHDVVYNRSGSNSRDTFGVQHAWGNGGRATKAAKKGAPKKKGGKKWFCCFKWKTTKGKDSYDSGDEW</sequence>
<proteinExistence type="predicted"/>
<evidence type="ECO:0000313" key="1">
    <source>
        <dbReference type="Proteomes" id="UP000887576"/>
    </source>
</evidence>
<organism evidence="1 2">
    <name type="scientific">Panagrolaimus sp. JU765</name>
    <dbReference type="NCBI Taxonomy" id="591449"/>
    <lineage>
        <taxon>Eukaryota</taxon>
        <taxon>Metazoa</taxon>
        <taxon>Ecdysozoa</taxon>
        <taxon>Nematoda</taxon>
        <taxon>Chromadorea</taxon>
        <taxon>Rhabditida</taxon>
        <taxon>Tylenchina</taxon>
        <taxon>Panagrolaimomorpha</taxon>
        <taxon>Panagrolaimoidea</taxon>
        <taxon>Panagrolaimidae</taxon>
        <taxon>Panagrolaimus</taxon>
    </lineage>
</organism>
<accession>A0AC34RFL7</accession>
<dbReference type="Proteomes" id="UP000887576">
    <property type="component" value="Unplaced"/>
</dbReference>
<dbReference type="WBParaSite" id="JU765_v2.g6460.t1">
    <property type="protein sequence ID" value="JU765_v2.g6460.t1"/>
    <property type="gene ID" value="JU765_v2.g6460"/>
</dbReference>
<name>A0AC34RFL7_9BILA</name>
<protein>
    <submittedName>
        <fullName evidence="2">NAC domain-containing protein</fullName>
    </submittedName>
</protein>